<keyword evidence="1" id="KW-0812">Transmembrane</keyword>
<accession>A0A2J5I704</accession>
<keyword evidence="3" id="KW-1185">Reference proteome</keyword>
<name>A0A2J5I704_9EURO</name>
<feature type="transmembrane region" description="Helical" evidence="1">
    <location>
        <begin position="12"/>
        <end position="32"/>
    </location>
</feature>
<gene>
    <name evidence="2" type="ORF">BDW42DRAFT_131686</name>
</gene>
<sequence>MTTVKRGVDVGRIGVVFLFIVIRPFIASTPVLKQRSFACGNRHVDLLTSIRRLLQDVPVSLSLKSRYSQY</sequence>
<evidence type="ECO:0000256" key="1">
    <source>
        <dbReference type="SAM" id="Phobius"/>
    </source>
</evidence>
<reference evidence="3" key="1">
    <citation type="submission" date="2017-12" db="EMBL/GenBank/DDBJ databases">
        <authorList>
            <consortium name="DOE Joint Genome Institute"/>
            <person name="Mondo S.J."/>
            <person name="Kjaerbolling I."/>
            <person name="Vesth T.C."/>
            <person name="Frisvad J.C."/>
            <person name="Nybo J.L."/>
            <person name="Theobald S."/>
            <person name="Kuo A."/>
            <person name="Bowyer P."/>
            <person name="Matsuda Y."/>
            <person name="Lyhne E.K."/>
            <person name="Kogle M.E."/>
            <person name="Clum A."/>
            <person name="Lipzen A."/>
            <person name="Salamov A."/>
            <person name="Ngan C.Y."/>
            <person name="Daum C."/>
            <person name="Chiniquy J."/>
            <person name="Barry K."/>
            <person name="LaButti K."/>
            <person name="Haridas S."/>
            <person name="Simmons B.A."/>
            <person name="Magnuson J.K."/>
            <person name="Mortensen U.H."/>
            <person name="Larsen T.O."/>
            <person name="Grigoriev I.V."/>
            <person name="Baker S.E."/>
            <person name="Andersen M.R."/>
            <person name="Nordberg H.P."/>
            <person name="Cantor M.N."/>
            <person name="Hua S.X."/>
        </authorList>
    </citation>
    <scope>NUCLEOTIDE SEQUENCE [LARGE SCALE GENOMIC DNA]</scope>
    <source>
        <strain evidence="3">IBT 19404</strain>
    </source>
</reference>
<protein>
    <submittedName>
        <fullName evidence="2">Uncharacterized protein</fullName>
    </submittedName>
</protein>
<dbReference type="EMBL" id="KZ559502">
    <property type="protein sequence ID" value="PLN85757.1"/>
    <property type="molecule type" value="Genomic_DNA"/>
</dbReference>
<organism evidence="2 3">
    <name type="scientific">Aspergillus taichungensis</name>
    <dbReference type="NCBI Taxonomy" id="482145"/>
    <lineage>
        <taxon>Eukaryota</taxon>
        <taxon>Fungi</taxon>
        <taxon>Dikarya</taxon>
        <taxon>Ascomycota</taxon>
        <taxon>Pezizomycotina</taxon>
        <taxon>Eurotiomycetes</taxon>
        <taxon>Eurotiomycetidae</taxon>
        <taxon>Eurotiales</taxon>
        <taxon>Aspergillaceae</taxon>
        <taxon>Aspergillus</taxon>
        <taxon>Aspergillus subgen. Circumdati</taxon>
    </lineage>
</organism>
<evidence type="ECO:0000313" key="3">
    <source>
        <dbReference type="Proteomes" id="UP000235023"/>
    </source>
</evidence>
<dbReference type="AlphaFoldDB" id="A0A2J5I704"/>
<dbReference type="Proteomes" id="UP000235023">
    <property type="component" value="Unassembled WGS sequence"/>
</dbReference>
<keyword evidence="1" id="KW-1133">Transmembrane helix</keyword>
<evidence type="ECO:0000313" key="2">
    <source>
        <dbReference type="EMBL" id="PLN85757.1"/>
    </source>
</evidence>
<keyword evidence="1" id="KW-0472">Membrane</keyword>
<proteinExistence type="predicted"/>